<feature type="transmembrane region" description="Helical" evidence="8">
    <location>
        <begin position="95"/>
        <end position="111"/>
    </location>
</feature>
<dbReference type="PANTHER" id="PTHR22926:SF3">
    <property type="entry name" value="UNDECAPRENYL-PHOSPHATE ALPHA-N-ACETYLGLUCOSAMINYL 1-PHOSPHATE TRANSFERASE"/>
    <property type="match status" value="1"/>
</dbReference>
<dbReference type="Proteomes" id="UP000198598">
    <property type="component" value="Unassembled WGS sequence"/>
</dbReference>
<protein>
    <submittedName>
        <fullName evidence="9">UDP-N-acetylmuramyl pentapeptide phosphotransferase/UDP-N-acetylglucosamine-1-phosphate transferase</fullName>
    </submittedName>
</protein>
<feature type="transmembrane region" description="Helical" evidence="8">
    <location>
        <begin position="272"/>
        <end position="289"/>
    </location>
</feature>
<evidence type="ECO:0000256" key="5">
    <source>
        <dbReference type="ARBA" id="ARBA00022989"/>
    </source>
</evidence>
<dbReference type="GO" id="GO:0016780">
    <property type="term" value="F:phosphotransferase activity, for other substituted phosphate groups"/>
    <property type="evidence" value="ECO:0007669"/>
    <property type="project" value="InterPro"/>
</dbReference>
<comment type="cofactor">
    <cofactor evidence="7">
        <name>Mg(2+)</name>
        <dbReference type="ChEBI" id="CHEBI:18420"/>
    </cofactor>
</comment>
<feature type="binding site" evidence="7">
    <location>
        <position position="134"/>
    </location>
    <ligand>
        <name>Mg(2+)</name>
        <dbReference type="ChEBI" id="CHEBI:18420"/>
    </ligand>
</feature>
<keyword evidence="3 9" id="KW-0808">Transferase</keyword>
<evidence type="ECO:0000256" key="1">
    <source>
        <dbReference type="ARBA" id="ARBA00004651"/>
    </source>
</evidence>
<feature type="transmembrane region" description="Helical" evidence="8">
    <location>
        <begin position="193"/>
        <end position="214"/>
    </location>
</feature>
<evidence type="ECO:0000256" key="4">
    <source>
        <dbReference type="ARBA" id="ARBA00022692"/>
    </source>
</evidence>
<keyword evidence="10" id="KW-1185">Reference proteome</keyword>
<accession>A0A1I2FW80</accession>
<evidence type="ECO:0000256" key="6">
    <source>
        <dbReference type="ARBA" id="ARBA00023136"/>
    </source>
</evidence>
<dbReference type="GO" id="GO:0005886">
    <property type="term" value="C:plasma membrane"/>
    <property type="evidence" value="ECO:0007669"/>
    <property type="project" value="UniProtKB-SubCell"/>
</dbReference>
<feature type="transmembrane region" description="Helical" evidence="8">
    <location>
        <begin position="6"/>
        <end position="23"/>
    </location>
</feature>
<feature type="transmembrane region" description="Helical" evidence="8">
    <location>
        <begin position="43"/>
        <end position="62"/>
    </location>
</feature>
<feature type="transmembrane region" description="Helical" evidence="8">
    <location>
        <begin position="295"/>
        <end position="314"/>
    </location>
</feature>
<dbReference type="RefSeq" id="WP_093834011.1">
    <property type="nucleotide sequence ID" value="NZ_FOLQ01000028.1"/>
</dbReference>
<keyword evidence="7" id="KW-0479">Metal-binding</keyword>
<gene>
    <name evidence="9" type="ORF">SAMN05216167_12831</name>
</gene>
<evidence type="ECO:0000313" key="10">
    <source>
        <dbReference type="Proteomes" id="UP000198598"/>
    </source>
</evidence>
<reference evidence="9 10" key="1">
    <citation type="submission" date="2016-10" db="EMBL/GenBank/DDBJ databases">
        <authorList>
            <person name="de Groot N.N."/>
        </authorList>
    </citation>
    <scope>NUCLEOTIDE SEQUENCE [LARGE SCALE GENOMIC DNA]</scope>
    <source>
        <strain evidence="9 10">DSM 26130</strain>
    </source>
</reference>
<dbReference type="Pfam" id="PF00953">
    <property type="entry name" value="Glycos_transf_4"/>
    <property type="match status" value="1"/>
</dbReference>
<dbReference type="GO" id="GO:0071555">
    <property type="term" value="P:cell wall organization"/>
    <property type="evidence" value="ECO:0007669"/>
    <property type="project" value="TreeGrafter"/>
</dbReference>
<dbReference type="GO" id="GO:0009103">
    <property type="term" value="P:lipopolysaccharide biosynthetic process"/>
    <property type="evidence" value="ECO:0007669"/>
    <property type="project" value="TreeGrafter"/>
</dbReference>
<proteinExistence type="predicted"/>
<keyword evidence="5 8" id="KW-1133">Transmembrane helix</keyword>
<keyword evidence="7" id="KW-0460">Magnesium</keyword>
<keyword evidence="2" id="KW-1003">Cell membrane</keyword>
<dbReference type="EMBL" id="FOLQ01000028">
    <property type="protein sequence ID" value="SFF09652.1"/>
    <property type="molecule type" value="Genomic_DNA"/>
</dbReference>
<evidence type="ECO:0000256" key="7">
    <source>
        <dbReference type="PIRSR" id="PIRSR600715-1"/>
    </source>
</evidence>
<feature type="transmembrane region" description="Helical" evidence="8">
    <location>
        <begin position="68"/>
        <end position="83"/>
    </location>
</feature>
<dbReference type="STRING" id="662367.SAMN05216167_12831"/>
<keyword evidence="6 8" id="KW-0472">Membrane</keyword>
<evidence type="ECO:0000256" key="8">
    <source>
        <dbReference type="SAM" id="Phobius"/>
    </source>
</evidence>
<dbReference type="PANTHER" id="PTHR22926">
    <property type="entry name" value="PHOSPHO-N-ACETYLMURAMOYL-PENTAPEPTIDE-TRANSFERASE"/>
    <property type="match status" value="1"/>
</dbReference>
<sequence>MSLIRYVLLAALLVGIKLVYLRIARHFNLFDTPNERSSHTDSVTIQSGGIIFYLAALVAVSVNKLNQPYFFAGLTVVALISFWDDVNSLSIHSRIITQFSAMGLLLIQTGVFPDQKWVFFGLLIIGVGSLNAYNFMDGVNGMTAFYSLVTIGTLWYQQSQTRPGNVFDSLLPCVFIALLIFSYFNARRQAICFAGDVGSISMGFICLYALLAAINQSHTYLLVLFLAVYGIDSVLTIMHRLYLGQSIFQAHRLHLFQLLVHQYGWSHLRVSGLYALVQAGINVLVLSALDWSITAQLMLTGLILGVLIGLYGSLKKWLMNECYTEKGRFS</sequence>
<evidence type="ECO:0000256" key="3">
    <source>
        <dbReference type="ARBA" id="ARBA00022679"/>
    </source>
</evidence>
<feature type="transmembrane region" description="Helical" evidence="8">
    <location>
        <begin position="117"/>
        <end position="133"/>
    </location>
</feature>
<dbReference type="AlphaFoldDB" id="A0A1I2FW80"/>
<feature type="transmembrane region" description="Helical" evidence="8">
    <location>
        <begin position="169"/>
        <end position="186"/>
    </location>
</feature>
<feature type="transmembrane region" description="Helical" evidence="8">
    <location>
        <begin position="220"/>
        <end position="243"/>
    </location>
</feature>
<dbReference type="OrthoDB" id="9783652at2"/>
<name>A0A1I2FW80_9BACT</name>
<evidence type="ECO:0000313" key="9">
    <source>
        <dbReference type="EMBL" id="SFF09652.1"/>
    </source>
</evidence>
<dbReference type="InterPro" id="IPR000715">
    <property type="entry name" value="Glycosyl_transferase_4"/>
</dbReference>
<comment type="subcellular location">
    <subcellularLocation>
        <location evidence="1">Cell membrane</location>
        <topology evidence="1">Multi-pass membrane protein</topology>
    </subcellularLocation>
</comment>
<feature type="binding site" evidence="7">
    <location>
        <position position="196"/>
    </location>
    <ligand>
        <name>Mg(2+)</name>
        <dbReference type="ChEBI" id="CHEBI:18420"/>
    </ligand>
</feature>
<dbReference type="GO" id="GO:0044038">
    <property type="term" value="P:cell wall macromolecule biosynthetic process"/>
    <property type="evidence" value="ECO:0007669"/>
    <property type="project" value="TreeGrafter"/>
</dbReference>
<keyword evidence="4 8" id="KW-0812">Transmembrane</keyword>
<dbReference type="GO" id="GO:0046872">
    <property type="term" value="F:metal ion binding"/>
    <property type="evidence" value="ECO:0007669"/>
    <property type="project" value="UniProtKB-KW"/>
</dbReference>
<organism evidence="9 10">
    <name type="scientific">Spirosoma endophyticum</name>
    <dbReference type="NCBI Taxonomy" id="662367"/>
    <lineage>
        <taxon>Bacteria</taxon>
        <taxon>Pseudomonadati</taxon>
        <taxon>Bacteroidota</taxon>
        <taxon>Cytophagia</taxon>
        <taxon>Cytophagales</taxon>
        <taxon>Cytophagaceae</taxon>
        <taxon>Spirosoma</taxon>
    </lineage>
</organism>
<evidence type="ECO:0000256" key="2">
    <source>
        <dbReference type="ARBA" id="ARBA00022475"/>
    </source>
</evidence>